<dbReference type="Gene3D" id="3.60.10.10">
    <property type="entry name" value="Endonuclease/exonuclease/phosphatase"/>
    <property type="match status" value="1"/>
</dbReference>
<dbReference type="KEGG" id="aten:116309015"/>
<dbReference type="OrthoDB" id="5976521at2759"/>
<protein>
    <submittedName>
        <fullName evidence="2">Uncharacterized protein LOC116309015</fullName>
    </submittedName>
</protein>
<evidence type="ECO:0000313" key="2">
    <source>
        <dbReference type="RefSeq" id="XP_031575398.1"/>
    </source>
</evidence>
<accession>A0A6P8JCS4</accession>
<sequence length="528" mass="60540">MSKFDQIRLFMLDSDNRPQIDILSINESALKTSIPDSLYAIPGFSMHRRDRKGIKKKGEVLVYINEVKHRRRTDLEDSNIEAVWLEGYPFKSKRPILFAGVYRPPSNSKEKDELLEKNIESAYLLNLETIAIGDINVNYLASSTFKKHCLVRALTSMNFKRLVTQVTRPISKTCLDHVFTNRPERIHSVCVRNSGLADHLPVFAVFKMERFNETQFLATLQEIPWDTSFIFDSVDDILCAWEDLFNKALDNHCPWRGKRVAREKQAPWMTNEVLRHLQKRDSLLKTARVSASLDAWENYKSARNKATNLIKTAKFKFYDNCFENSKGDSKGIWKTIKSLTGTSNKSTKSDGMTADEFNFHFSSIADRLRSLLPRIPFGISKLEHFVLSRKDPDVKFSIPPLTKGFVVDCLRNLNSNKATGVDKFSARVLKIAALVIVSSVTKLMNYSLGSSVFPKRWKTAKVTQSFKAGDRGDPSNYCPISVLPILSKIVERHVHNHLYDYLNDNNLLYARQSDFRRQHGTERLLSSN</sequence>
<proteinExistence type="predicted"/>
<organism evidence="1 2">
    <name type="scientific">Actinia tenebrosa</name>
    <name type="common">Australian red waratah sea anemone</name>
    <dbReference type="NCBI Taxonomy" id="6105"/>
    <lineage>
        <taxon>Eukaryota</taxon>
        <taxon>Metazoa</taxon>
        <taxon>Cnidaria</taxon>
        <taxon>Anthozoa</taxon>
        <taxon>Hexacorallia</taxon>
        <taxon>Actiniaria</taxon>
        <taxon>Actiniidae</taxon>
        <taxon>Actinia</taxon>
    </lineage>
</organism>
<evidence type="ECO:0000313" key="1">
    <source>
        <dbReference type="Proteomes" id="UP000515163"/>
    </source>
</evidence>
<keyword evidence="1" id="KW-1185">Reference proteome</keyword>
<reference evidence="2" key="1">
    <citation type="submission" date="2025-08" db="UniProtKB">
        <authorList>
            <consortium name="RefSeq"/>
        </authorList>
    </citation>
    <scope>IDENTIFICATION</scope>
    <source>
        <tissue evidence="2">Tentacle</tissue>
    </source>
</reference>
<dbReference type="GeneID" id="116309015"/>
<name>A0A6P8JCS4_ACTTE</name>
<dbReference type="InParanoid" id="A0A6P8JCS4"/>
<gene>
    <name evidence="2" type="primary">LOC116309015</name>
</gene>
<dbReference type="PANTHER" id="PTHR47510">
    <property type="entry name" value="REVERSE TRANSCRIPTASE DOMAIN-CONTAINING PROTEIN"/>
    <property type="match status" value="1"/>
</dbReference>
<dbReference type="Proteomes" id="UP000515163">
    <property type="component" value="Unplaced"/>
</dbReference>
<dbReference type="InterPro" id="IPR036691">
    <property type="entry name" value="Endo/exonu/phosph_ase_sf"/>
</dbReference>
<dbReference type="RefSeq" id="XP_031575398.1">
    <property type="nucleotide sequence ID" value="XM_031719538.1"/>
</dbReference>
<dbReference type="AlphaFoldDB" id="A0A6P8JCS4"/>
<dbReference type="PANTHER" id="PTHR47510:SF3">
    <property type="entry name" value="ENDO_EXONUCLEASE_PHOSPHATASE DOMAIN-CONTAINING PROTEIN"/>
    <property type="match status" value="1"/>
</dbReference>
<dbReference type="SUPFAM" id="SSF56219">
    <property type="entry name" value="DNase I-like"/>
    <property type="match status" value="1"/>
</dbReference>